<feature type="compositionally biased region" description="Low complexity" evidence="7">
    <location>
        <begin position="1268"/>
        <end position="1279"/>
    </location>
</feature>
<dbReference type="PANTHER" id="PTHR43775">
    <property type="entry name" value="FATTY ACID SYNTHASE"/>
    <property type="match status" value="1"/>
</dbReference>
<protein>
    <recommendedName>
        <fullName evidence="12">Beta keto-acyl synthase</fullName>
    </recommendedName>
</protein>
<reference evidence="10" key="1">
    <citation type="journal article" date="2014" name="Int. J. Syst. Evol. Microbiol.">
        <title>Complete genome sequence of Corynebacterium casei LMG S-19264T (=DSM 44701T), isolated from a smear-ripened cheese.</title>
        <authorList>
            <consortium name="US DOE Joint Genome Institute (JGI-PGF)"/>
            <person name="Walter F."/>
            <person name="Albersmeier A."/>
            <person name="Kalinowski J."/>
            <person name="Ruckert C."/>
        </authorList>
    </citation>
    <scope>NUCLEOTIDE SEQUENCE</scope>
    <source>
        <strain evidence="10">JCM 4234</strain>
    </source>
</reference>
<name>A0A918GLB2_STRGD</name>
<keyword evidence="4" id="KW-0045">Antibiotic biosynthesis</keyword>
<dbReference type="Gene3D" id="3.10.129.110">
    <property type="entry name" value="Polyketide synthase dehydratase"/>
    <property type="match status" value="1"/>
</dbReference>
<dbReference type="InterPro" id="IPR032821">
    <property type="entry name" value="PKS_assoc"/>
</dbReference>
<dbReference type="InterPro" id="IPR001227">
    <property type="entry name" value="Ac_transferase_dom_sf"/>
</dbReference>
<dbReference type="InterPro" id="IPR016039">
    <property type="entry name" value="Thiolase-like"/>
</dbReference>
<dbReference type="SUPFAM" id="SSF55048">
    <property type="entry name" value="Probable ACP-binding domain of malonyl-CoA ACP transacylase"/>
    <property type="match status" value="1"/>
</dbReference>
<dbReference type="SUPFAM" id="SSF51735">
    <property type="entry name" value="NAD(P)-binding Rossmann-fold domains"/>
    <property type="match status" value="1"/>
</dbReference>
<dbReference type="PROSITE" id="PS52004">
    <property type="entry name" value="KS3_2"/>
    <property type="match status" value="1"/>
</dbReference>
<dbReference type="PANTHER" id="PTHR43775:SF51">
    <property type="entry name" value="INACTIVE PHENOLPHTHIOCEROL SYNTHESIS POLYKETIDE SYNTHASE TYPE I PKS1-RELATED"/>
    <property type="match status" value="1"/>
</dbReference>
<feature type="compositionally biased region" description="Pro residues" evidence="7">
    <location>
        <begin position="935"/>
        <end position="953"/>
    </location>
</feature>
<evidence type="ECO:0000313" key="10">
    <source>
        <dbReference type="EMBL" id="GGS45724.1"/>
    </source>
</evidence>
<reference evidence="10" key="2">
    <citation type="submission" date="2020-09" db="EMBL/GenBank/DDBJ databases">
        <authorList>
            <person name="Sun Q."/>
            <person name="Ohkuma M."/>
        </authorList>
    </citation>
    <scope>NUCLEOTIDE SEQUENCE</scope>
    <source>
        <strain evidence="10">JCM 4234</strain>
    </source>
</reference>
<dbReference type="GO" id="GO:0017000">
    <property type="term" value="P:antibiotic biosynthetic process"/>
    <property type="evidence" value="ECO:0007669"/>
    <property type="project" value="UniProtKB-KW"/>
</dbReference>
<dbReference type="InterPro" id="IPR020841">
    <property type="entry name" value="PKS_Beta-ketoAc_synthase_dom"/>
</dbReference>
<feature type="domain" description="Ketosynthase family 3 (KS3)" evidence="9">
    <location>
        <begin position="7"/>
        <end position="463"/>
    </location>
</feature>
<dbReference type="SUPFAM" id="SSF53901">
    <property type="entry name" value="Thiolase-like"/>
    <property type="match status" value="1"/>
</dbReference>
<dbReference type="InterPro" id="IPR016035">
    <property type="entry name" value="Acyl_Trfase/lysoPLipase"/>
</dbReference>
<dbReference type="Pfam" id="PF16197">
    <property type="entry name" value="KAsynt_C_assoc"/>
    <property type="match status" value="1"/>
</dbReference>
<feature type="compositionally biased region" description="Pro residues" evidence="7">
    <location>
        <begin position="1122"/>
        <end position="1140"/>
    </location>
</feature>
<dbReference type="Pfam" id="PF00109">
    <property type="entry name" value="ketoacyl-synt"/>
    <property type="match status" value="1"/>
</dbReference>
<feature type="region of interest" description="Disordered" evidence="7">
    <location>
        <begin position="1241"/>
        <end position="1301"/>
    </location>
</feature>
<comment type="caution">
    <text evidence="10">The sequence shown here is derived from an EMBL/GenBank/DDBJ whole genome shotgun (WGS) entry which is preliminary data.</text>
</comment>
<keyword evidence="5" id="KW-0511">Multifunctional enzyme</keyword>
<evidence type="ECO:0000256" key="1">
    <source>
        <dbReference type="ARBA" id="ARBA00022450"/>
    </source>
</evidence>
<dbReference type="SMART" id="SM00827">
    <property type="entry name" value="PKS_AT"/>
    <property type="match status" value="1"/>
</dbReference>
<sequence length="2032" mass="208097">MSAERVQVPVAVVGLAAYTPGARDVAGFWRNVLAGRDLMSDVPPERWSAADHYDPDPFAPDKTYVRRGAFLPDLPFDPMAYGVPPADLPATDTAQLLAMMAAGDLLEDCGLRRMTARQRERVGVVLGSSGLALGFEVSARLTRPVWRRELAAAGLDAARAEEICDRISAHFPVWTEATFPGLLGNVVAGRVSHRYDLHGVNHVTDAACASSLAALSTGLGELALGGCDLVVCGGVDVLNDITMYVCFSKTPALSPTEDCRPFAADADGTMLGEAVVMFALKRLSDAERDGDRIYAVIRGVGASADGRSPAVYAPVPAGQERALRRAYDAAGYGPETVELVEAHGTGTRAGDAAEFAALREVFGAAGGPERQWCALGSAKSQFGHTKAAAGAVGMLKAVLALHHRVLPPTIKVGRPHPGLALADSPFHLNTETRPWIGAGDRPRRAGVSSFGFGGTNFHVTLEEYVPAGGGRPAWRVPAAGSELVLFSAGTPGALAELVRRPRPGASLAALARESHAAFRAGHGARLAVVADDADDLAGRLEALADRIGAGEPFSAPRAHFATGDAAPGRVGFLFPGQGAQYVGMGADLAVHHAAAREAWDAVAAVLPVHREVFPPPAFDEEERAAREAALTATEVAQPALAAHGLALLAVLSRLGLTPDCVAGHSFGELVALHAAGCFDAAALVRLARRRGELMRDAATVPGGMLAVTAPLEQVERVTDGVDGVWVANHNAPRQVVLAGTDEGLAAVAARCAQAGPATRRLNAAAAFHSPLVAKAAEPLTGFLAGLTVRRPALEVYAGADAAPYPDDPAAVRRGIAGQLAAPVRFRDVVEAMYEAGVRTFVEVGPGTTLTALTGAVLGDRPHEAIGLDRRGQHALAAFHDGLGRAAVRGVPMDLSALWEGHAPPPEPDDREEKPRMTVWINGGNQRGGAAGPAGPERPAPPAEAGPASPPPDPGAGAVPAAPDVPPGAPEPVAPGGAPPYAVPAPARPVPPEAAPAAPAVPAVPGDVSGGPARAAVPGEWLWLLAEAQRQSAEAHATYQRVTAENHQTYLRTAHASMEALLGAAGVRVPGVPHPEPVAPGLSAPPSPPAPPSPLASPSPPASPAPPASPVPSAAPPAHTAPMIPPPPTPATTPMAPPPAVPAASAPAAPAVSAALAALPRDAESIGALLLEVVAERTGYPADIINLDMELEADLGIDSIKKVEVLSRIRERVGELPAADLSELASLRTLREISAKVAELAGQDGTGAGSEAGTGTGSGATGGPPPAASAPALSPLVPGARAASDRPDPDLPVEPAPRGEPVRRAAVRAVPLAPAGLALAGLRDRETAVLDDGTPVGPLLVEALAAHGVPARVVSAVPSDARSVILLDQGDDPSAAFAVVRSLAGRLRTDGGVLVTVQDTGGDFGLGGGGDHPVRGGLAALARTAAREWPSAGVKAIDCARAGRTDQEVAAAIAAELVAGGPAVTVGLPADGGRVVPLPGPAEPGPPLPRITAASVLVVTGGARGVTALALRELAAAHRPRLVLLGRTDLAEEPPGLAGATDEAALVRSLAADSHPGGPAGIAAEARRVLAVREVRRTLRALREAGSEVRYAAVDARDEAALRAVLAEVRRDWGPVTGVVHGAGVIADRLIGDKTDAQFTRVYSTKVDGLRALLAATADDPLDLLVAFSSVSGVFGSPGQADYAMANTAVDHLLSAYAARHPDRLVRSLAWGPWAGGMVTEALAERFRAAGVGLIEPAAGARAFVAELADPGGPVRVLLTAGDPPEDRLGGSGPVAELALARPAYAFLDDHRIGGAAVVPVAVLVHWFTALARSWRPADGPVVLHELRVLRRIELPERERRFLLRGRAEAADPARPGGLAVELSAAGRAYAGAVIGTGRPPAPYDRPVPEGLEAVPEPYDGLALFHGPVLQVLDDVRIGPGGGRAALRVRDTGPWRTVPWTVDVPALDGALQLAVGWAARCGSGAALPMAVRECRIHRAGADWGAARVVVSARRTGEVSAECDAAVLDGDGTPLAELLGVELIRRPDQDRERA</sequence>
<accession>A0A918GLB2</accession>
<dbReference type="InterPro" id="IPR016036">
    <property type="entry name" value="Malonyl_transacylase_ACP-bd"/>
</dbReference>
<dbReference type="Gene3D" id="3.30.70.250">
    <property type="entry name" value="Malonyl-CoA ACP transacylase, ACP-binding"/>
    <property type="match status" value="1"/>
</dbReference>
<feature type="domain" description="Carrier" evidence="8">
    <location>
        <begin position="1163"/>
        <end position="1240"/>
    </location>
</feature>
<dbReference type="Pfam" id="PF14765">
    <property type="entry name" value="PS-DH"/>
    <property type="match status" value="1"/>
</dbReference>
<feature type="region of interest" description="Disordered" evidence="7">
    <location>
        <begin position="1071"/>
        <end position="1144"/>
    </location>
</feature>
<proteinExistence type="predicted"/>
<dbReference type="Pfam" id="PF02801">
    <property type="entry name" value="Ketoacyl-synt_C"/>
    <property type="match status" value="1"/>
</dbReference>
<evidence type="ECO:0000256" key="6">
    <source>
        <dbReference type="ARBA" id="ARBA00023315"/>
    </source>
</evidence>
<dbReference type="Pfam" id="PF00698">
    <property type="entry name" value="Acyl_transf_1"/>
    <property type="match status" value="1"/>
</dbReference>
<keyword evidence="11" id="KW-1185">Reference proteome</keyword>
<feature type="compositionally biased region" description="Pro residues" evidence="7">
    <location>
        <begin position="1071"/>
        <end position="1114"/>
    </location>
</feature>
<evidence type="ECO:0000256" key="5">
    <source>
        <dbReference type="ARBA" id="ARBA00023268"/>
    </source>
</evidence>
<dbReference type="InterPro" id="IPR014043">
    <property type="entry name" value="Acyl_transferase_dom"/>
</dbReference>
<dbReference type="InterPro" id="IPR050091">
    <property type="entry name" value="PKS_NRPS_Biosynth_Enz"/>
</dbReference>
<dbReference type="InterPro" id="IPR013968">
    <property type="entry name" value="PKS_KR"/>
</dbReference>
<dbReference type="CDD" id="cd00833">
    <property type="entry name" value="PKS"/>
    <property type="match status" value="1"/>
</dbReference>
<dbReference type="Proteomes" id="UP000653493">
    <property type="component" value="Unassembled WGS sequence"/>
</dbReference>
<evidence type="ECO:0000313" key="11">
    <source>
        <dbReference type="Proteomes" id="UP000653493"/>
    </source>
</evidence>
<dbReference type="InterPro" id="IPR057326">
    <property type="entry name" value="KR_dom"/>
</dbReference>
<dbReference type="InterPro" id="IPR018201">
    <property type="entry name" value="Ketoacyl_synth_AS"/>
</dbReference>
<dbReference type="PROSITE" id="PS50075">
    <property type="entry name" value="CARRIER"/>
    <property type="match status" value="1"/>
</dbReference>
<dbReference type="Gene3D" id="3.40.366.10">
    <property type="entry name" value="Malonyl-Coenzyme A Acyl Carrier Protein, domain 2"/>
    <property type="match status" value="1"/>
</dbReference>
<keyword evidence="6" id="KW-0012">Acyltransferase</keyword>
<dbReference type="InterPro" id="IPR014030">
    <property type="entry name" value="Ketoacyl_synth_N"/>
</dbReference>
<evidence type="ECO:0008006" key="12">
    <source>
        <dbReference type="Google" id="ProtNLM"/>
    </source>
</evidence>
<dbReference type="PROSITE" id="PS00606">
    <property type="entry name" value="KS3_1"/>
    <property type="match status" value="1"/>
</dbReference>
<dbReference type="InterPro" id="IPR042104">
    <property type="entry name" value="PKS_dehydratase_sf"/>
</dbReference>
<dbReference type="EMBL" id="BMSL01000011">
    <property type="protein sequence ID" value="GGS45724.1"/>
    <property type="molecule type" value="Genomic_DNA"/>
</dbReference>
<organism evidence="10 11">
    <name type="scientific">Streptomyces griseoviridis</name>
    <dbReference type="NCBI Taxonomy" id="45398"/>
    <lineage>
        <taxon>Bacteria</taxon>
        <taxon>Bacillati</taxon>
        <taxon>Actinomycetota</taxon>
        <taxon>Actinomycetes</taxon>
        <taxon>Kitasatosporales</taxon>
        <taxon>Streptomycetaceae</taxon>
        <taxon>Streptomyces</taxon>
    </lineage>
</organism>
<feature type="region of interest" description="Disordered" evidence="7">
    <location>
        <begin position="919"/>
        <end position="979"/>
    </location>
</feature>
<dbReference type="Gene3D" id="3.40.50.720">
    <property type="entry name" value="NAD(P)-binding Rossmann-like Domain"/>
    <property type="match status" value="1"/>
</dbReference>
<dbReference type="Pfam" id="PF08659">
    <property type="entry name" value="KR"/>
    <property type="match status" value="1"/>
</dbReference>
<dbReference type="GO" id="GO:0004315">
    <property type="term" value="F:3-oxoacyl-[acyl-carrier-protein] synthase activity"/>
    <property type="evidence" value="ECO:0007669"/>
    <property type="project" value="InterPro"/>
</dbReference>
<dbReference type="SUPFAM" id="SSF47336">
    <property type="entry name" value="ACP-like"/>
    <property type="match status" value="1"/>
</dbReference>
<evidence type="ECO:0000259" key="9">
    <source>
        <dbReference type="PROSITE" id="PS52004"/>
    </source>
</evidence>
<evidence type="ECO:0000256" key="4">
    <source>
        <dbReference type="ARBA" id="ARBA00023194"/>
    </source>
</evidence>
<evidence type="ECO:0000256" key="7">
    <source>
        <dbReference type="SAM" id="MobiDB-lite"/>
    </source>
</evidence>
<dbReference type="SUPFAM" id="SSF52151">
    <property type="entry name" value="FabD/lysophospholipase-like"/>
    <property type="match status" value="1"/>
</dbReference>
<feature type="compositionally biased region" description="Gly residues" evidence="7">
    <location>
        <begin position="1243"/>
        <end position="1261"/>
    </location>
</feature>
<keyword evidence="1" id="KW-0596">Phosphopantetheine</keyword>
<dbReference type="InterPro" id="IPR009081">
    <property type="entry name" value="PP-bd_ACP"/>
</dbReference>
<dbReference type="InterPro" id="IPR036736">
    <property type="entry name" value="ACP-like_sf"/>
</dbReference>
<evidence type="ECO:0000256" key="2">
    <source>
        <dbReference type="ARBA" id="ARBA00022553"/>
    </source>
</evidence>
<keyword evidence="2" id="KW-0597">Phosphoprotein</keyword>
<feature type="compositionally biased region" description="Pro residues" evidence="7">
    <location>
        <begin position="962"/>
        <end position="979"/>
    </location>
</feature>
<dbReference type="InterPro" id="IPR014031">
    <property type="entry name" value="Ketoacyl_synth_C"/>
</dbReference>
<dbReference type="SMART" id="SM00822">
    <property type="entry name" value="PKS_KR"/>
    <property type="match status" value="1"/>
</dbReference>
<dbReference type="GO" id="GO:0004312">
    <property type="term" value="F:fatty acid synthase activity"/>
    <property type="evidence" value="ECO:0007669"/>
    <property type="project" value="TreeGrafter"/>
</dbReference>
<dbReference type="InterPro" id="IPR049551">
    <property type="entry name" value="PKS_DH_C"/>
</dbReference>
<dbReference type="Gene3D" id="1.10.1200.10">
    <property type="entry name" value="ACP-like"/>
    <property type="match status" value="1"/>
</dbReference>
<evidence type="ECO:0000256" key="3">
    <source>
        <dbReference type="ARBA" id="ARBA00022679"/>
    </source>
</evidence>
<dbReference type="Gene3D" id="3.40.47.10">
    <property type="match status" value="1"/>
</dbReference>
<evidence type="ECO:0000259" key="8">
    <source>
        <dbReference type="PROSITE" id="PS50075"/>
    </source>
</evidence>
<dbReference type="SMART" id="SM00825">
    <property type="entry name" value="PKS_KS"/>
    <property type="match status" value="1"/>
</dbReference>
<keyword evidence="3" id="KW-0808">Transferase</keyword>
<dbReference type="InterPro" id="IPR036291">
    <property type="entry name" value="NAD(P)-bd_dom_sf"/>
</dbReference>
<dbReference type="GO" id="GO:0006633">
    <property type="term" value="P:fatty acid biosynthetic process"/>
    <property type="evidence" value="ECO:0007669"/>
    <property type="project" value="InterPro"/>
</dbReference>
<gene>
    <name evidence="10" type="ORF">GCM10010238_39280</name>
</gene>
<dbReference type="Pfam" id="PF00550">
    <property type="entry name" value="PP-binding"/>
    <property type="match status" value="1"/>
</dbReference>